<proteinExistence type="predicted"/>
<name>A0AAP0PWS3_9MAGN</name>
<organism evidence="1 2">
    <name type="scientific">Stephania cephalantha</name>
    <dbReference type="NCBI Taxonomy" id="152367"/>
    <lineage>
        <taxon>Eukaryota</taxon>
        <taxon>Viridiplantae</taxon>
        <taxon>Streptophyta</taxon>
        <taxon>Embryophyta</taxon>
        <taxon>Tracheophyta</taxon>
        <taxon>Spermatophyta</taxon>
        <taxon>Magnoliopsida</taxon>
        <taxon>Ranunculales</taxon>
        <taxon>Menispermaceae</taxon>
        <taxon>Menispermoideae</taxon>
        <taxon>Cissampelideae</taxon>
        <taxon>Stephania</taxon>
    </lineage>
</organism>
<evidence type="ECO:0000313" key="2">
    <source>
        <dbReference type="Proteomes" id="UP001419268"/>
    </source>
</evidence>
<dbReference type="Proteomes" id="UP001419268">
    <property type="component" value="Unassembled WGS sequence"/>
</dbReference>
<accession>A0AAP0PWS3</accession>
<reference evidence="1 2" key="1">
    <citation type="submission" date="2024-01" db="EMBL/GenBank/DDBJ databases">
        <title>Genome assemblies of Stephania.</title>
        <authorList>
            <person name="Yang L."/>
        </authorList>
    </citation>
    <scope>NUCLEOTIDE SEQUENCE [LARGE SCALE GENOMIC DNA]</scope>
    <source>
        <strain evidence="1">JXDWG</strain>
        <tissue evidence="1">Leaf</tissue>
    </source>
</reference>
<keyword evidence="2" id="KW-1185">Reference proteome</keyword>
<comment type="caution">
    <text evidence="1">The sequence shown here is derived from an EMBL/GenBank/DDBJ whole genome shotgun (WGS) entry which is preliminary data.</text>
</comment>
<dbReference type="AlphaFoldDB" id="A0AAP0PWS3"/>
<dbReference type="EMBL" id="JBBNAG010000002">
    <property type="protein sequence ID" value="KAK9159263.1"/>
    <property type="molecule type" value="Genomic_DNA"/>
</dbReference>
<sequence>METVRKRFVLHQNPDLTPIRAVLQQGLDPLQDDVDFFETQRGGARKAIDRTVDDLLEQHNEDLGFADD</sequence>
<gene>
    <name evidence="1" type="ORF">Scep_005837</name>
</gene>
<protein>
    <submittedName>
        <fullName evidence="1">Uncharacterized protein</fullName>
    </submittedName>
</protein>
<evidence type="ECO:0000313" key="1">
    <source>
        <dbReference type="EMBL" id="KAK9159263.1"/>
    </source>
</evidence>